<dbReference type="SFLD" id="SFLDG01129">
    <property type="entry name" value="C1.5:_HAD__Beta-PGM__Phosphata"/>
    <property type="match status" value="1"/>
</dbReference>
<dbReference type="SUPFAM" id="SSF56784">
    <property type="entry name" value="HAD-like"/>
    <property type="match status" value="1"/>
</dbReference>
<dbReference type="InterPro" id="IPR036412">
    <property type="entry name" value="HAD-like_sf"/>
</dbReference>
<dbReference type="InterPro" id="IPR041492">
    <property type="entry name" value="HAD_2"/>
</dbReference>
<dbReference type="Gene3D" id="1.10.150.240">
    <property type="entry name" value="Putative phosphatase, domain 2"/>
    <property type="match status" value="1"/>
</dbReference>
<gene>
    <name evidence="1" type="ORF">H6A19_00680</name>
</gene>
<dbReference type="PANTHER" id="PTHR18901:SF38">
    <property type="entry name" value="PSEUDOURIDINE-5'-PHOSPHATASE"/>
    <property type="match status" value="1"/>
</dbReference>
<dbReference type="Pfam" id="PF13419">
    <property type="entry name" value="HAD_2"/>
    <property type="match status" value="1"/>
</dbReference>
<dbReference type="EMBL" id="JACJLL010000002">
    <property type="protein sequence ID" value="MBM6817865.1"/>
    <property type="molecule type" value="Genomic_DNA"/>
</dbReference>
<dbReference type="Proteomes" id="UP000767334">
    <property type="component" value="Unassembled WGS sequence"/>
</dbReference>
<dbReference type="InterPro" id="IPR023198">
    <property type="entry name" value="PGP-like_dom2"/>
</dbReference>
<reference evidence="1 2" key="1">
    <citation type="journal article" date="2021" name="Sci. Rep.">
        <title>The distribution of antibiotic resistance genes in chicken gut microbiota commensals.</title>
        <authorList>
            <person name="Juricova H."/>
            <person name="Matiasovicova J."/>
            <person name="Kubasova T."/>
            <person name="Cejkova D."/>
            <person name="Rychlik I."/>
        </authorList>
    </citation>
    <scope>NUCLEOTIDE SEQUENCE [LARGE SCALE GENOMIC DNA]</scope>
    <source>
        <strain evidence="1 2">An435</strain>
    </source>
</reference>
<dbReference type="RefSeq" id="WP_148322803.1">
    <property type="nucleotide sequence ID" value="NZ_JACJLL010000002.1"/>
</dbReference>
<dbReference type="SFLD" id="SFLDS00003">
    <property type="entry name" value="Haloacid_Dehalogenase"/>
    <property type="match status" value="1"/>
</dbReference>
<dbReference type="NCBIfam" id="TIGR01549">
    <property type="entry name" value="HAD-SF-IA-v1"/>
    <property type="match status" value="1"/>
</dbReference>
<dbReference type="PANTHER" id="PTHR18901">
    <property type="entry name" value="2-DEOXYGLUCOSE-6-PHOSPHATE PHOSPHATASE 2"/>
    <property type="match status" value="1"/>
</dbReference>
<dbReference type="PRINTS" id="PR00413">
    <property type="entry name" value="HADHALOGNASE"/>
</dbReference>
<organism evidence="1 2">
    <name type="scientific">Clostridium saudiense</name>
    <dbReference type="NCBI Taxonomy" id="1414720"/>
    <lineage>
        <taxon>Bacteria</taxon>
        <taxon>Bacillati</taxon>
        <taxon>Bacillota</taxon>
        <taxon>Clostridia</taxon>
        <taxon>Eubacteriales</taxon>
        <taxon>Clostridiaceae</taxon>
        <taxon>Clostridium</taxon>
    </lineage>
</organism>
<accession>A0ABS2FBE8</accession>
<dbReference type="CDD" id="cd07505">
    <property type="entry name" value="HAD_BPGM-like"/>
    <property type="match status" value="1"/>
</dbReference>
<sequence>MNNIKAAIFDLDGTLVDSMWVWQQIDIDYLSEKGHAVPNNLNDEITHLSFSQTAEYFKNRFSIEDSIEDIMKTWNTMAYNHYKNNVKLKPGALNYLKKLKESGIKIGLATSNSIPLLTATLKNNNAFDLFDAITVTDEVKKSKSNPDIYLLAAKKLGVNPSECMVYEDIIAAVEGVKLAGMKVTGVYDEHAKHQIELLKKECDNYIYSYEELL</sequence>
<keyword evidence="2" id="KW-1185">Reference proteome</keyword>
<dbReference type="Gene3D" id="3.40.50.1000">
    <property type="entry name" value="HAD superfamily/HAD-like"/>
    <property type="match status" value="1"/>
</dbReference>
<proteinExistence type="predicted"/>
<dbReference type="InterPro" id="IPR023214">
    <property type="entry name" value="HAD_sf"/>
</dbReference>
<dbReference type="InterPro" id="IPR006439">
    <property type="entry name" value="HAD-SF_hydro_IA"/>
</dbReference>
<dbReference type="NCBIfam" id="TIGR01509">
    <property type="entry name" value="HAD-SF-IA-v3"/>
    <property type="match status" value="1"/>
</dbReference>
<protein>
    <submittedName>
        <fullName evidence="1">HAD family phosphatase</fullName>
    </submittedName>
</protein>
<evidence type="ECO:0000313" key="1">
    <source>
        <dbReference type="EMBL" id="MBM6817865.1"/>
    </source>
</evidence>
<comment type="caution">
    <text evidence="1">The sequence shown here is derived from an EMBL/GenBank/DDBJ whole genome shotgun (WGS) entry which is preliminary data.</text>
</comment>
<evidence type="ECO:0000313" key="2">
    <source>
        <dbReference type="Proteomes" id="UP000767334"/>
    </source>
</evidence>
<name>A0ABS2FBE8_9CLOT</name>